<protein>
    <submittedName>
        <fullName evidence="1">Uncharacterized protein</fullName>
    </submittedName>
</protein>
<proteinExistence type="predicted"/>
<evidence type="ECO:0000313" key="1">
    <source>
        <dbReference type="EMBL" id="SMY35187.1"/>
    </source>
</evidence>
<sequence length="151" mass="16855">MNKEVKKEIHQIRDILASFEKSDFHSMTSFYHSSGFPNGCCGDATDLLGLYLLQYYNLDSEYVCGSGLGENFNQSHAWLVCNGYIIDITADQFNEDGYQLPAVVIEKQSSFHELFDETTSRNTSVSYLKGTGIPSVLSKVLSVMRASEDAL</sequence>
<dbReference type="Proteomes" id="UP000195719">
    <property type="component" value="Unassembled WGS sequence"/>
</dbReference>
<accession>A0A1Y6MF26</accession>
<keyword evidence="2" id="KW-1185">Reference proteome</keyword>
<evidence type="ECO:0000313" key="2">
    <source>
        <dbReference type="Proteomes" id="UP000195719"/>
    </source>
</evidence>
<name>A0A1Y6MF26_9GAMM</name>
<organism evidence="1 2">
    <name type="scientific">Photobacterium andalusiense</name>
    <dbReference type="NCBI Taxonomy" id="2204296"/>
    <lineage>
        <taxon>Bacteria</taxon>
        <taxon>Pseudomonadati</taxon>
        <taxon>Pseudomonadota</taxon>
        <taxon>Gammaproteobacteria</taxon>
        <taxon>Vibrionales</taxon>
        <taxon>Vibrionaceae</taxon>
        <taxon>Photobacterium</taxon>
    </lineage>
</organism>
<dbReference type="AlphaFoldDB" id="A0A1Y6MF26"/>
<dbReference type="EMBL" id="FYAJ01000003">
    <property type="protein sequence ID" value="SMY35187.1"/>
    <property type="molecule type" value="Genomic_DNA"/>
</dbReference>
<gene>
    <name evidence="1" type="ORF">PAND9192_01855</name>
</gene>
<reference evidence="2" key="1">
    <citation type="submission" date="2017-06" db="EMBL/GenBank/DDBJ databases">
        <authorList>
            <person name="Rodrigo-Torres L."/>
            <person name="Arahal R.D."/>
            <person name="Lucena T."/>
        </authorList>
    </citation>
    <scope>NUCLEOTIDE SEQUENCE [LARGE SCALE GENOMIC DNA]</scope>
    <source>
        <strain evidence="2">CECT 9192</strain>
    </source>
</reference>